<feature type="region of interest" description="Disordered" evidence="1">
    <location>
        <begin position="266"/>
        <end position="295"/>
    </location>
</feature>
<dbReference type="Proteomes" id="UP000812966">
    <property type="component" value="Unassembled WGS sequence"/>
</dbReference>
<proteinExistence type="predicted"/>
<dbReference type="Gene3D" id="2.40.50.140">
    <property type="entry name" value="Nucleic acid-binding proteins"/>
    <property type="match status" value="1"/>
</dbReference>
<protein>
    <recommendedName>
        <fullName evidence="4">CST complex subunit Stn1 N-terminal domain-containing protein</fullName>
    </recommendedName>
</protein>
<feature type="region of interest" description="Disordered" evidence="1">
    <location>
        <begin position="508"/>
        <end position="542"/>
    </location>
</feature>
<feature type="region of interest" description="Disordered" evidence="1">
    <location>
        <begin position="663"/>
        <end position="693"/>
    </location>
</feature>
<organism evidence="2 3">
    <name type="scientific">Filobasidium floriforme</name>
    <dbReference type="NCBI Taxonomy" id="5210"/>
    <lineage>
        <taxon>Eukaryota</taxon>
        <taxon>Fungi</taxon>
        <taxon>Dikarya</taxon>
        <taxon>Basidiomycota</taxon>
        <taxon>Agaricomycotina</taxon>
        <taxon>Tremellomycetes</taxon>
        <taxon>Filobasidiales</taxon>
        <taxon>Filobasidiaceae</taxon>
        <taxon>Filobasidium</taxon>
    </lineage>
</organism>
<reference evidence="2" key="1">
    <citation type="submission" date="2020-04" db="EMBL/GenBank/DDBJ databases">
        <title>Analysis of mating type loci in Filobasidium floriforme.</title>
        <authorList>
            <person name="Nowrousian M."/>
        </authorList>
    </citation>
    <scope>NUCLEOTIDE SEQUENCE</scope>
    <source>
        <strain evidence="2">CBS 6242</strain>
    </source>
</reference>
<evidence type="ECO:0000256" key="1">
    <source>
        <dbReference type="SAM" id="MobiDB-lite"/>
    </source>
</evidence>
<dbReference type="AlphaFoldDB" id="A0A8K0JMU2"/>
<accession>A0A8K0JMU2</accession>
<sequence length="797" mass="89377">MSAQVTSKAEENSYDVILDWATRREAVVKCRVSDIYRLRASRSSRGTNDGIFFLNQQPCRTIQVVGWVSAISFDSVHRDALDSDVKVSVTIDDPDGQYNITAHQILSNHPRSEPARPLLAVESSKTRPTYRYVPKNTHANTTSSNTRGNLGGSSIHEDTSGYAIKEAKKPIFPNYRVGDTLSIKGRVNEWKRRDGRMIREINANLSMGGEIVIIDPAEEIAHVRLVDHLRTTVYNRPFVVPAPEPLNLRQPATNCHSTPTKFKPGCASGVEGGSPLKKRRLGAEPSSEVEMNGTMGMSSTATGYGDRLRHPLKLHRKHLTLTTFTRYLSSYLERMTETTWSTAASSSSNRSGGINININTADLESPETLDFAAKYLPELQWPTREMQAIFRKRKEAKERERAATAGVNPILTSVGPLDRPRDRGGNDETPRAHRILRTNLTPRRQPSSGSISMVMPVSGSVTVSDENSNSSGGSTVEVISGACSLDHLMHVDYLRDLADRVLRQEYRRRGERRKAQATTDPSKLTNGREEERAKRKADKEEYRRERKRKLRRLFREGIRLKMMEEGSIVEVALTEEDLKEQRVEREARRSRKKMLEAEGGADSFERGWDASFASTFSISNGSVLGDKTDWTNVSTRSTVGNRSQWPGSASQSQKILLANRMFPRPPGMVVNEDESDDSEGDRRDRISKNDKDVDLEKPDPIGYVSLTSRVIGIAILHILHLDAWDRTRKYILRGDLRNGNGLTVEEIHKRIARLHERWEKVGLDVVDAGVEDLLAGGSIARFGKGWKAVKIRTEEGL</sequence>
<feature type="compositionally biased region" description="Basic and acidic residues" evidence="1">
    <location>
        <begin position="526"/>
        <end position="542"/>
    </location>
</feature>
<evidence type="ECO:0000313" key="3">
    <source>
        <dbReference type="Proteomes" id="UP000812966"/>
    </source>
</evidence>
<feature type="compositionally biased region" description="Polar residues" evidence="1">
    <location>
        <begin position="137"/>
        <end position="148"/>
    </location>
</feature>
<comment type="caution">
    <text evidence="2">The sequence shown here is derived from an EMBL/GenBank/DDBJ whole genome shotgun (WGS) entry which is preliminary data.</text>
</comment>
<feature type="compositionally biased region" description="Polar residues" evidence="1">
    <location>
        <begin position="438"/>
        <end position="451"/>
    </location>
</feature>
<dbReference type="InterPro" id="IPR012340">
    <property type="entry name" value="NA-bd_OB-fold"/>
</dbReference>
<keyword evidence="3" id="KW-1185">Reference proteome</keyword>
<feature type="compositionally biased region" description="Basic and acidic residues" evidence="1">
    <location>
        <begin position="680"/>
        <end position="693"/>
    </location>
</feature>
<gene>
    <name evidence="2" type="ORF">FFLO_03072</name>
</gene>
<dbReference type="EMBL" id="JABELV010000054">
    <property type="protein sequence ID" value="KAG7549036.1"/>
    <property type="molecule type" value="Genomic_DNA"/>
</dbReference>
<feature type="compositionally biased region" description="Basic and acidic residues" evidence="1">
    <location>
        <begin position="418"/>
        <end position="431"/>
    </location>
</feature>
<feature type="compositionally biased region" description="Polar residues" evidence="1">
    <location>
        <begin position="516"/>
        <end position="525"/>
    </location>
</feature>
<feature type="region of interest" description="Disordered" evidence="1">
    <location>
        <begin position="132"/>
        <end position="157"/>
    </location>
</feature>
<evidence type="ECO:0008006" key="4">
    <source>
        <dbReference type="Google" id="ProtNLM"/>
    </source>
</evidence>
<name>A0A8K0JMU2_9TREE</name>
<feature type="region of interest" description="Disordered" evidence="1">
    <location>
        <begin position="397"/>
        <end position="454"/>
    </location>
</feature>
<evidence type="ECO:0000313" key="2">
    <source>
        <dbReference type="EMBL" id="KAG7549036.1"/>
    </source>
</evidence>